<dbReference type="InParanoid" id="A0A0C3FGU8"/>
<sequence length="108" mass="11852">MGDSEVPGTILFIEDLDSVALGLRFELSSLHKPAESEGDGAVNGLVNEVFHWTLGGWTSNVQWKQGDAIWEQDTSRSKGAPAIPPTREEHEKTLYDELVLLDNKLGSC</sequence>
<proteinExistence type="predicted"/>
<dbReference type="HOGENOM" id="CLU_2197926_0_0_1"/>
<evidence type="ECO:0000313" key="1">
    <source>
        <dbReference type="EMBL" id="KIM83570.1"/>
    </source>
</evidence>
<organism evidence="1 2">
    <name type="scientific">Piloderma croceum (strain F 1598)</name>
    <dbReference type="NCBI Taxonomy" id="765440"/>
    <lineage>
        <taxon>Eukaryota</taxon>
        <taxon>Fungi</taxon>
        <taxon>Dikarya</taxon>
        <taxon>Basidiomycota</taxon>
        <taxon>Agaricomycotina</taxon>
        <taxon>Agaricomycetes</taxon>
        <taxon>Agaricomycetidae</taxon>
        <taxon>Atheliales</taxon>
        <taxon>Atheliaceae</taxon>
        <taxon>Piloderma</taxon>
    </lineage>
</organism>
<protein>
    <submittedName>
        <fullName evidence="1">Uncharacterized protein</fullName>
    </submittedName>
</protein>
<evidence type="ECO:0000313" key="2">
    <source>
        <dbReference type="Proteomes" id="UP000054166"/>
    </source>
</evidence>
<dbReference type="Proteomes" id="UP000054166">
    <property type="component" value="Unassembled WGS sequence"/>
</dbReference>
<reference evidence="2" key="2">
    <citation type="submission" date="2015-01" db="EMBL/GenBank/DDBJ databases">
        <title>Evolutionary Origins and Diversification of the Mycorrhizal Mutualists.</title>
        <authorList>
            <consortium name="DOE Joint Genome Institute"/>
            <consortium name="Mycorrhizal Genomics Consortium"/>
            <person name="Kohler A."/>
            <person name="Kuo A."/>
            <person name="Nagy L.G."/>
            <person name="Floudas D."/>
            <person name="Copeland A."/>
            <person name="Barry K.W."/>
            <person name="Cichocki N."/>
            <person name="Veneault-Fourrey C."/>
            <person name="LaButti K."/>
            <person name="Lindquist E.A."/>
            <person name="Lipzen A."/>
            <person name="Lundell T."/>
            <person name="Morin E."/>
            <person name="Murat C."/>
            <person name="Riley R."/>
            <person name="Ohm R."/>
            <person name="Sun H."/>
            <person name="Tunlid A."/>
            <person name="Henrissat B."/>
            <person name="Grigoriev I.V."/>
            <person name="Hibbett D.S."/>
            <person name="Martin F."/>
        </authorList>
    </citation>
    <scope>NUCLEOTIDE SEQUENCE [LARGE SCALE GENOMIC DNA]</scope>
    <source>
        <strain evidence="2">F 1598</strain>
    </source>
</reference>
<reference evidence="1 2" key="1">
    <citation type="submission" date="2014-04" db="EMBL/GenBank/DDBJ databases">
        <authorList>
            <consortium name="DOE Joint Genome Institute"/>
            <person name="Kuo A."/>
            <person name="Tarkka M."/>
            <person name="Buscot F."/>
            <person name="Kohler A."/>
            <person name="Nagy L.G."/>
            <person name="Floudas D."/>
            <person name="Copeland A."/>
            <person name="Barry K.W."/>
            <person name="Cichocki N."/>
            <person name="Veneault-Fourrey C."/>
            <person name="LaButti K."/>
            <person name="Lindquist E.A."/>
            <person name="Lipzen A."/>
            <person name="Lundell T."/>
            <person name="Morin E."/>
            <person name="Murat C."/>
            <person name="Sun H."/>
            <person name="Tunlid A."/>
            <person name="Henrissat B."/>
            <person name="Grigoriev I.V."/>
            <person name="Hibbett D.S."/>
            <person name="Martin F."/>
            <person name="Nordberg H.P."/>
            <person name="Cantor M.N."/>
            <person name="Hua S.X."/>
        </authorList>
    </citation>
    <scope>NUCLEOTIDE SEQUENCE [LARGE SCALE GENOMIC DNA]</scope>
    <source>
        <strain evidence="1 2">F 1598</strain>
    </source>
</reference>
<keyword evidence="2" id="KW-1185">Reference proteome</keyword>
<accession>A0A0C3FGU8</accession>
<name>A0A0C3FGU8_PILCF</name>
<dbReference type="EMBL" id="KN832990">
    <property type="protein sequence ID" value="KIM83570.1"/>
    <property type="molecule type" value="Genomic_DNA"/>
</dbReference>
<dbReference type="AlphaFoldDB" id="A0A0C3FGU8"/>
<gene>
    <name evidence="1" type="ORF">PILCRDRAFT_6989</name>
</gene>